<gene>
    <name evidence="2" type="ORF">DPMN_114682</name>
</gene>
<proteinExistence type="predicted"/>
<sequence>MYLRTILCFVFVTYSHSQGYRGRVRIVNKPFIGNQIQHDIGKAQVVGSELRHDTAKAVAVGQQLQHDVAKATIGGGLQPGFGPGGHIGIGSPILTNHIQHDIGKAQVVGGQLRHDTAKAATVGQQLEHDVAKATIGGGMQPGFGPVGLMGIAHGGMIPDDISSVIGSTIFGRPLTAGEMIGNVLLPRHGGTLNPDGIANGIGSVMPNGPHDLNDGWTDPLRGMPFPSDFNGQELVFDPNMNRYVIAPGSVGHQVAKATEHIIGKEANHIGMKTIGTNPVIGGMGHVNPIQHNIAKSMDDDNNHRIVKVSLGGGKSVQHNIAKATMG</sequence>
<keyword evidence="1" id="KW-0732">Signal</keyword>
<keyword evidence="3" id="KW-1185">Reference proteome</keyword>
<evidence type="ECO:0000313" key="3">
    <source>
        <dbReference type="Proteomes" id="UP000828390"/>
    </source>
</evidence>
<dbReference type="EMBL" id="JAIWYP010000004">
    <property type="protein sequence ID" value="KAH3841224.1"/>
    <property type="molecule type" value="Genomic_DNA"/>
</dbReference>
<dbReference type="Proteomes" id="UP000828390">
    <property type="component" value="Unassembled WGS sequence"/>
</dbReference>
<name>A0A9D4KKL5_DREPO</name>
<evidence type="ECO:0000313" key="2">
    <source>
        <dbReference type="EMBL" id="KAH3841224.1"/>
    </source>
</evidence>
<comment type="caution">
    <text evidence="2">The sequence shown here is derived from an EMBL/GenBank/DDBJ whole genome shotgun (WGS) entry which is preliminary data.</text>
</comment>
<feature type="chain" id="PRO_5038822813" evidence="1">
    <location>
        <begin position="18"/>
        <end position="326"/>
    </location>
</feature>
<reference evidence="2" key="1">
    <citation type="journal article" date="2019" name="bioRxiv">
        <title>The Genome of the Zebra Mussel, Dreissena polymorpha: A Resource for Invasive Species Research.</title>
        <authorList>
            <person name="McCartney M.A."/>
            <person name="Auch B."/>
            <person name="Kono T."/>
            <person name="Mallez S."/>
            <person name="Zhang Y."/>
            <person name="Obille A."/>
            <person name="Becker A."/>
            <person name="Abrahante J.E."/>
            <person name="Garbe J."/>
            <person name="Badalamenti J.P."/>
            <person name="Herman A."/>
            <person name="Mangelson H."/>
            <person name="Liachko I."/>
            <person name="Sullivan S."/>
            <person name="Sone E.D."/>
            <person name="Koren S."/>
            <person name="Silverstein K.A.T."/>
            <person name="Beckman K.B."/>
            <person name="Gohl D.M."/>
        </authorList>
    </citation>
    <scope>NUCLEOTIDE SEQUENCE</scope>
    <source>
        <strain evidence="2">Duluth1</strain>
        <tissue evidence="2">Whole animal</tissue>
    </source>
</reference>
<accession>A0A9D4KKL5</accession>
<organism evidence="2 3">
    <name type="scientific">Dreissena polymorpha</name>
    <name type="common">Zebra mussel</name>
    <name type="synonym">Mytilus polymorpha</name>
    <dbReference type="NCBI Taxonomy" id="45954"/>
    <lineage>
        <taxon>Eukaryota</taxon>
        <taxon>Metazoa</taxon>
        <taxon>Spiralia</taxon>
        <taxon>Lophotrochozoa</taxon>
        <taxon>Mollusca</taxon>
        <taxon>Bivalvia</taxon>
        <taxon>Autobranchia</taxon>
        <taxon>Heteroconchia</taxon>
        <taxon>Euheterodonta</taxon>
        <taxon>Imparidentia</taxon>
        <taxon>Neoheterodontei</taxon>
        <taxon>Myida</taxon>
        <taxon>Dreissenoidea</taxon>
        <taxon>Dreissenidae</taxon>
        <taxon>Dreissena</taxon>
    </lineage>
</organism>
<dbReference type="AlphaFoldDB" id="A0A9D4KKL5"/>
<evidence type="ECO:0000256" key="1">
    <source>
        <dbReference type="SAM" id="SignalP"/>
    </source>
</evidence>
<feature type="signal peptide" evidence="1">
    <location>
        <begin position="1"/>
        <end position="17"/>
    </location>
</feature>
<reference evidence="2" key="2">
    <citation type="submission" date="2020-11" db="EMBL/GenBank/DDBJ databases">
        <authorList>
            <person name="McCartney M.A."/>
            <person name="Auch B."/>
            <person name="Kono T."/>
            <person name="Mallez S."/>
            <person name="Becker A."/>
            <person name="Gohl D.M."/>
            <person name="Silverstein K.A.T."/>
            <person name="Koren S."/>
            <person name="Bechman K.B."/>
            <person name="Herman A."/>
            <person name="Abrahante J.E."/>
            <person name="Garbe J."/>
        </authorList>
    </citation>
    <scope>NUCLEOTIDE SEQUENCE</scope>
    <source>
        <strain evidence="2">Duluth1</strain>
        <tissue evidence="2">Whole animal</tissue>
    </source>
</reference>
<protein>
    <submittedName>
        <fullName evidence="2">Uncharacterized protein</fullName>
    </submittedName>
</protein>